<protein>
    <submittedName>
        <fullName evidence="3">Putative mitochondrial protein</fullName>
    </submittedName>
</protein>
<dbReference type="EMBL" id="SSTD01006392">
    <property type="protein sequence ID" value="TYK20295.1"/>
    <property type="molecule type" value="Genomic_DNA"/>
</dbReference>
<dbReference type="AlphaFoldDB" id="A0A5D3D9Q7"/>
<organism evidence="3 4">
    <name type="scientific">Cucumis melo var. makuwa</name>
    <name type="common">Oriental melon</name>
    <dbReference type="NCBI Taxonomy" id="1194695"/>
    <lineage>
        <taxon>Eukaryota</taxon>
        <taxon>Viridiplantae</taxon>
        <taxon>Streptophyta</taxon>
        <taxon>Embryophyta</taxon>
        <taxon>Tracheophyta</taxon>
        <taxon>Spermatophyta</taxon>
        <taxon>Magnoliopsida</taxon>
        <taxon>eudicotyledons</taxon>
        <taxon>Gunneridae</taxon>
        <taxon>Pentapetalae</taxon>
        <taxon>rosids</taxon>
        <taxon>fabids</taxon>
        <taxon>Cucurbitales</taxon>
        <taxon>Cucurbitaceae</taxon>
        <taxon>Benincaseae</taxon>
        <taxon>Cucumis</taxon>
    </lineage>
</organism>
<feature type="region of interest" description="Disordered" evidence="1">
    <location>
        <begin position="218"/>
        <end position="265"/>
    </location>
</feature>
<reference evidence="3 4" key="1">
    <citation type="submission" date="2019-08" db="EMBL/GenBank/DDBJ databases">
        <title>Draft genome sequences of two oriental melons (Cucumis melo L. var makuwa).</title>
        <authorList>
            <person name="Kwon S.-Y."/>
        </authorList>
    </citation>
    <scope>NUCLEOTIDE SEQUENCE [LARGE SCALE GENOMIC DNA]</scope>
    <source>
        <strain evidence="4">cv. Chang Bougi</strain>
        <tissue evidence="3">Leaf</tissue>
    </source>
</reference>
<feature type="domain" description="Retrovirus-related Pol polyprotein from transposon TNT 1-94-like beta-barrel" evidence="2">
    <location>
        <begin position="97"/>
        <end position="142"/>
    </location>
</feature>
<accession>A0A5D3D9Q7</accession>
<proteinExistence type="predicted"/>
<dbReference type="InterPro" id="IPR054722">
    <property type="entry name" value="PolX-like_BBD"/>
</dbReference>
<gene>
    <name evidence="3" type="ORF">E5676_scaffold708G00220</name>
</gene>
<name>A0A5D3D9Q7_CUCMM</name>
<comment type="caution">
    <text evidence="3">The sequence shown here is derived from an EMBL/GenBank/DDBJ whole genome shotgun (WGS) entry which is preliminary data.</text>
</comment>
<evidence type="ECO:0000259" key="2">
    <source>
        <dbReference type="Pfam" id="PF22936"/>
    </source>
</evidence>
<evidence type="ECO:0000313" key="3">
    <source>
        <dbReference type="EMBL" id="TYK20295.1"/>
    </source>
</evidence>
<evidence type="ECO:0000256" key="1">
    <source>
        <dbReference type="SAM" id="MobiDB-lite"/>
    </source>
</evidence>
<sequence>MRKVQNENDQILKSVKMLTSGIENLDSILKSGHNGSHRHGLGFVASASRLKATSEIKFVPASMGVEHETIHTETGIRTTAKSLRKTCYYCGRKDNAWYFVSGCSRHMTGNISYFTNLKDCVIGHVTFGDGAKGKIIAKGNIDNNNLPCLNDVRSSESNANRKSGRKEICAGNTAKNEMLSQNKESFSAIKQINDEEDETPNMSEARTMSIVEVSKVVNPSDDSGKSLKKSSEESITKKSELIPSAHVKKNHPVSSIIGDPSAGMHTRRKEKIDYMKMVADLCYISTFEPSTVDSALWDEYWLNAMQEELLQFRRNNV</sequence>
<feature type="compositionally biased region" description="Basic and acidic residues" evidence="1">
    <location>
        <begin position="222"/>
        <end position="240"/>
    </location>
</feature>
<dbReference type="Pfam" id="PF22936">
    <property type="entry name" value="Pol_BBD"/>
    <property type="match status" value="1"/>
</dbReference>
<dbReference type="Proteomes" id="UP000321947">
    <property type="component" value="Unassembled WGS sequence"/>
</dbReference>
<evidence type="ECO:0000313" key="4">
    <source>
        <dbReference type="Proteomes" id="UP000321947"/>
    </source>
</evidence>